<comment type="caution">
    <text evidence="2">The sequence shown here is derived from an EMBL/GenBank/DDBJ whole genome shotgun (WGS) entry which is preliminary data.</text>
</comment>
<comment type="similarity">
    <text evidence="1">Belongs to the short-chain dehydrogenases/reductases (SDR) family.</text>
</comment>
<dbReference type="PANTHER" id="PTHR42760">
    <property type="entry name" value="SHORT-CHAIN DEHYDROGENASES/REDUCTASES FAMILY MEMBER"/>
    <property type="match status" value="1"/>
</dbReference>
<protein>
    <submittedName>
        <fullName evidence="2">Uncharacterized protein</fullName>
    </submittedName>
</protein>
<dbReference type="InterPro" id="IPR036291">
    <property type="entry name" value="NAD(P)-bd_dom_sf"/>
</dbReference>
<sequence>MVSVANEVRAVGREAVTTFCDVTKISQVEETVQKSVDALGPLNVMVTNAGIVQIKSFMNITPKQTQQICEIDVFGVVYSNVVAGKQRSNKQGTGGKIINAARFVAEFSIVQCNSYNS</sequence>
<accession>A0ABR3FE99</accession>
<dbReference type="PANTHER" id="PTHR42760:SF121">
    <property type="entry name" value="3-OXOACYL-(ACYL-CARRIER-PROTEIN) REDUCTASE"/>
    <property type="match status" value="1"/>
</dbReference>
<organism evidence="2 3">
    <name type="scientific">Marasmius crinis-equi</name>
    <dbReference type="NCBI Taxonomy" id="585013"/>
    <lineage>
        <taxon>Eukaryota</taxon>
        <taxon>Fungi</taxon>
        <taxon>Dikarya</taxon>
        <taxon>Basidiomycota</taxon>
        <taxon>Agaricomycotina</taxon>
        <taxon>Agaricomycetes</taxon>
        <taxon>Agaricomycetidae</taxon>
        <taxon>Agaricales</taxon>
        <taxon>Marasmiineae</taxon>
        <taxon>Marasmiaceae</taxon>
        <taxon>Marasmius</taxon>
    </lineage>
</organism>
<proteinExistence type="inferred from homology"/>
<keyword evidence="3" id="KW-1185">Reference proteome</keyword>
<evidence type="ECO:0000256" key="1">
    <source>
        <dbReference type="ARBA" id="ARBA00006484"/>
    </source>
</evidence>
<gene>
    <name evidence="2" type="ORF">V5O48_008535</name>
</gene>
<dbReference type="InterPro" id="IPR002347">
    <property type="entry name" value="SDR_fam"/>
</dbReference>
<dbReference type="Proteomes" id="UP001465976">
    <property type="component" value="Unassembled WGS sequence"/>
</dbReference>
<dbReference type="SUPFAM" id="SSF51735">
    <property type="entry name" value="NAD(P)-binding Rossmann-fold domains"/>
    <property type="match status" value="1"/>
</dbReference>
<reference evidence="2 3" key="1">
    <citation type="submission" date="2024-02" db="EMBL/GenBank/DDBJ databases">
        <title>A draft genome for the cacao thread blight pathogen Marasmius crinis-equi.</title>
        <authorList>
            <person name="Cohen S.P."/>
            <person name="Baruah I.K."/>
            <person name="Amoako-Attah I."/>
            <person name="Bukari Y."/>
            <person name="Meinhardt L.W."/>
            <person name="Bailey B.A."/>
        </authorList>
    </citation>
    <scope>NUCLEOTIDE SEQUENCE [LARGE SCALE GENOMIC DNA]</scope>
    <source>
        <strain evidence="2 3">GH-76</strain>
    </source>
</reference>
<name>A0ABR3FE99_9AGAR</name>
<dbReference type="Pfam" id="PF00106">
    <property type="entry name" value="adh_short"/>
    <property type="match status" value="1"/>
</dbReference>
<dbReference type="Gene3D" id="3.40.50.720">
    <property type="entry name" value="NAD(P)-binding Rossmann-like Domain"/>
    <property type="match status" value="1"/>
</dbReference>
<evidence type="ECO:0000313" key="3">
    <source>
        <dbReference type="Proteomes" id="UP001465976"/>
    </source>
</evidence>
<dbReference type="EMBL" id="JBAHYK010000508">
    <property type="protein sequence ID" value="KAL0573413.1"/>
    <property type="molecule type" value="Genomic_DNA"/>
</dbReference>
<evidence type="ECO:0000313" key="2">
    <source>
        <dbReference type="EMBL" id="KAL0573413.1"/>
    </source>
</evidence>